<dbReference type="Proteomes" id="UP000249547">
    <property type="component" value="Unassembled WGS sequence"/>
</dbReference>
<dbReference type="PANTHER" id="PTHR30273">
    <property type="entry name" value="PERIPLASMIC SIGNAL SENSOR AND SIGMA FACTOR ACTIVATOR FECR-RELATED"/>
    <property type="match status" value="1"/>
</dbReference>
<evidence type="ECO:0000313" key="5">
    <source>
        <dbReference type="Proteomes" id="UP000249547"/>
    </source>
</evidence>
<evidence type="ECO:0000256" key="1">
    <source>
        <dbReference type="SAM" id="Phobius"/>
    </source>
</evidence>
<keyword evidence="1" id="KW-0812">Transmembrane</keyword>
<protein>
    <submittedName>
        <fullName evidence="4">FecR family protein</fullName>
    </submittedName>
</protein>
<feature type="transmembrane region" description="Helical" evidence="1">
    <location>
        <begin position="84"/>
        <end position="103"/>
    </location>
</feature>
<dbReference type="InterPro" id="IPR032508">
    <property type="entry name" value="FecR_C"/>
</dbReference>
<evidence type="ECO:0000313" key="4">
    <source>
        <dbReference type="EMBL" id="RAJ05447.1"/>
    </source>
</evidence>
<evidence type="ECO:0000259" key="3">
    <source>
        <dbReference type="Pfam" id="PF16344"/>
    </source>
</evidence>
<organism evidence="4 5">
    <name type="scientific">Chitinophaga skermanii</name>
    <dbReference type="NCBI Taxonomy" id="331697"/>
    <lineage>
        <taxon>Bacteria</taxon>
        <taxon>Pseudomonadati</taxon>
        <taxon>Bacteroidota</taxon>
        <taxon>Chitinophagia</taxon>
        <taxon>Chitinophagales</taxon>
        <taxon>Chitinophagaceae</taxon>
        <taxon>Chitinophaga</taxon>
    </lineage>
</organism>
<dbReference type="Gene3D" id="2.60.120.1440">
    <property type="match status" value="1"/>
</dbReference>
<sequence>MTDHQIDKQTLVAYFEGKIVDMALKQHVEDYIAADANPLFVQACMQTAWEQTIHNSETVSSQADWDTFSVLAGIRTHKKTSIRFTWAAAAALLVLIGVSTLYFTQQPSTHTATTLAWQTITATPTTQRVVQLADGSELVLYPGSSVRFNNEYNQTSREIFLDGRAYFNIAPVANKPFFVRSGNYTTEVLGTSFEIFEQRNRRALAVTLVSGKVRVLDKSQHPLKELQPDQQLVVNTDNEQFAVADVSAHNLMAWTSGHLNFEQVVLEDVCRDIATWYGIPINIHNKSLARKRITAGFDHVPLETVMTILSQTAGFTYKAVNGHIDIY</sequence>
<keyword evidence="1" id="KW-0472">Membrane</keyword>
<reference evidence="4 5" key="1">
    <citation type="submission" date="2018-06" db="EMBL/GenBank/DDBJ databases">
        <title>Genomic Encyclopedia of Archaeal and Bacterial Type Strains, Phase II (KMG-II): from individual species to whole genera.</title>
        <authorList>
            <person name="Goeker M."/>
        </authorList>
    </citation>
    <scope>NUCLEOTIDE SEQUENCE [LARGE SCALE GENOMIC DNA]</scope>
    <source>
        <strain evidence="4 5">DSM 23857</strain>
    </source>
</reference>
<feature type="domain" description="Protein FecR C-terminal" evidence="3">
    <location>
        <begin position="259"/>
        <end position="323"/>
    </location>
</feature>
<keyword evidence="5" id="KW-1185">Reference proteome</keyword>
<dbReference type="EMBL" id="QLLL01000004">
    <property type="protein sequence ID" value="RAJ05447.1"/>
    <property type="molecule type" value="Genomic_DNA"/>
</dbReference>
<dbReference type="Pfam" id="PF16344">
    <property type="entry name" value="FecR_C"/>
    <property type="match status" value="1"/>
</dbReference>
<dbReference type="InterPro" id="IPR006860">
    <property type="entry name" value="FecR"/>
</dbReference>
<dbReference type="Gene3D" id="3.55.50.30">
    <property type="match status" value="1"/>
</dbReference>
<dbReference type="PANTHER" id="PTHR30273:SF2">
    <property type="entry name" value="PROTEIN FECR"/>
    <property type="match status" value="1"/>
</dbReference>
<dbReference type="OrthoDB" id="710152at2"/>
<dbReference type="InterPro" id="IPR012373">
    <property type="entry name" value="Ferrdict_sens_TM"/>
</dbReference>
<dbReference type="AlphaFoldDB" id="A0A327QUP3"/>
<dbReference type="PIRSF" id="PIRSF018266">
    <property type="entry name" value="FecR"/>
    <property type="match status" value="1"/>
</dbReference>
<name>A0A327QUP3_9BACT</name>
<accession>A0A327QUP3</accession>
<comment type="caution">
    <text evidence="4">The sequence shown here is derived from an EMBL/GenBank/DDBJ whole genome shotgun (WGS) entry which is preliminary data.</text>
</comment>
<proteinExistence type="predicted"/>
<evidence type="ECO:0000259" key="2">
    <source>
        <dbReference type="Pfam" id="PF04773"/>
    </source>
</evidence>
<dbReference type="GO" id="GO:0016989">
    <property type="term" value="F:sigma factor antagonist activity"/>
    <property type="evidence" value="ECO:0007669"/>
    <property type="project" value="TreeGrafter"/>
</dbReference>
<gene>
    <name evidence="4" type="ORF">LX64_02605</name>
</gene>
<dbReference type="RefSeq" id="WP_111598035.1">
    <property type="nucleotide sequence ID" value="NZ_QLLL01000004.1"/>
</dbReference>
<feature type="domain" description="FecR protein" evidence="2">
    <location>
        <begin position="119"/>
        <end position="214"/>
    </location>
</feature>
<keyword evidence="1" id="KW-1133">Transmembrane helix</keyword>
<dbReference type="Pfam" id="PF04773">
    <property type="entry name" value="FecR"/>
    <property type="match status" value="1"/>
</dbReference>